<evidence type="ECO:0000256" key="5">
    <source>
        <dbReference type="ARBA" id="ARBA00022692"/>
    </source>
</evidence>
<evidence type="ECO:0000256" key="8">
    <source>
        <dbReference type="SAM" id="MobiDB-lite"/>
    </source>
</evidence>
<proteinExistence type="inferred from homology"/>
<keyword evidence="4" id="KW-0808">Transferase</keyword>
<organism evidence="11 12">
    <name type="scientific">Verticillium longisporum</name>
    <name type="common">Verticillium dahliae var. longisporum</name>
    <dbReference type="NCBI Taxonomy" id="100787"/>
    <lineage>
        <taxon>Eukaryota</taxon>
        <taxon>Fungi</taxon>
        <taxon>Dikarya</taxon>
        <taxon>Ascomycota</taxon>
        <taxon>Pezizomycotina</taxon>
        <taxon>Sordariomycetes</taxon>
        <taxon>Hypocreomycetidae</taxon>
        <taxon>Glomerellales</taxon>
        <taxon>Plectosphaerellaceae</taxon>
        <taxon>Verticillium</taxon>
    </lineage>
</organism>
<dbReference type="AlphaFoldDB" id="A0A8I2Z7F4"/>
<dbReference type="OrthoDB" id="2796277at2759"/>
<comment type="subcellular location">
    <subcellularLocation>
        <location evidence="1">Membrane</location>
        <topology evidence="1">Multi-pass membrane protein</topology>
    </subcellularLocation>
</comment>
<sequence>MQLFSTSCTYIRQSHQERQCLFNFLSRLEITRQLVAIAITSIPSLFIHQCTGTSCTSSSSSSSLASTMTGSQPEALAAVLLAQHRAAFKADVAAGRANPLNIPYHFVPAFVLPILYMALPHTKRPWLYTARWLVLAVVILFNLDMVRTTSSTNVAIAYVTGLWAVWSIMHNLTMLVWMRPQFDAERVRRHPKFPRPASKSTVSNGHAAHPPKSSQVRAWAPGADVEKYDYTWQAFPASAPFSERLYWSFELFASFRGAGWSWAIPTIPSPQRPEKPLSGEKVRMDTVPLVTHAGYATYPTERAFNVAKLRAVAVAYLALDAIKVGMMKDPYFVLGSSAAAALPLPRHLALLPLWLVLVVRHLMILSGLYAAIAYLLSMHDLVQRHVVSRFIPARAELWQYSSVFGSPVAVLDRGLAGFWSAWWHQTFRIDFAGPGAFLVRMGHLAPRSPAAQLIGLAAAFVQSGLLHGCGSFTAVPRTTVWYPMVFFALAGVGVAVQRAACSALTPWIAGLPRSVRRAGNLAFVVLWLHATVWPVAEDFTISGVWLFEPVPVSFVRMLGGGQVDHAVWRIDWDACPHWIQGRHWWQTGFGG</sequence>
<evidence type="ECO:0000313" key="12">
    <source>
        <dbReference type="Proteomes" id="UP000689129"/>
    </source>
</evidence>
<evidence type="ECO:0000256" key="1">
    <source>
        <dbReference type="ARBA" id="ARBA00004141"/>
    </source>
</evidence>
<evidence type="ECO:0000256" key="6">
    <source>
        <dbReference type="ARBA" id="ARBA00022989"/>
    </source>
</evidence>
<dbReference type="GO" id="GO:0008374">
    <property type="term" value="F:O-acyltransferase activity"/>
    <property type="evidence" value="ECO:0007669"/>
    <property type="project" value="InterPro"/>
</dbReference>
<evidence type="ECO:0000313" key="11">
    <source>
        <dbReference type="EMBL" id="KAG7117780.1"/>
    </source>
</evidence>
<dbReference type="Proteomes" id="UP000689129">
    <property type="component" value="Unassembled WGS sequence"/>
</dbReference>
<dbReference type="PANTHER" id="PTHR31595:SF57">
    <property type="entry name" value="OS04G0481900 PROTEIN"/>
    <property type="match status" value="1"/>
</dbReference>
<feature type="transmembrane region" description="Helical" evidence="9">
    <location>
        <begin position="450"/>
        <end position="474"/>
    </location>
</feature>
<keyword evidence="7 9" id="KW-0472">Membrane</keyword>
<reference evidence="11" key="1">
    <citation type="journal article" date="2021" name="Mol. Plant Pathol.">
        <title>A 20-kb lineage-specific genomic region tames virulence in pathogenic amphidiploid Verticillium longisporum.</title>
        <authorList>
            <person name="Harting R."/>
            <person name="Starke J."/>
            <person name="Kusch H."/>
            <person name="Poggeler S."/>
            <person name="Maurus I."/>
            <person name="Schluter R."/>
            <person name="Landesfeind M."/>
            <person name="Bulla I."/>
            <person name="Nowrousian M."/>
            <person name="de Jonge R."/>
            <person name="Stahlhut G."/>
            <person name="Hoff K.J."/>
            <person name="Asshauer K.P."/>
            <person name="Thurmer A."/>
            <person name="Stanke M."/>
            <person name="Daniel R."/>
            <person name="Morgenstern B."/>
            <person name="Thomma B.P.H.J."/>
            <person name="Kronstad J.W."/>
            <person name="Braus-Stromeyer S.A."/>
            <person name="Braus G.H."/>
        </authorList>
    </citation>
    <scope>NUCLEOTIDE SEQUENCE</scope>
    <source>
        <strain evidence="11">Vl32</strain>
    </source>
</reference>
<dbReference type="GO" id="GO:0016020">
    <property type="term" value="C:membrane"/>
    <property type="evidence" value="ECO:0007669"/>
    <property type="project" value="UniProtKB-SubCell"/>
</dbReference>
<feature type="transmembrane region" description="Helical" evidence="9">
    <location>
        <begin position="354"/>
        <end position="376"/>
    </location>
</feature>
<evidence type="ECO:0000256" key="9">
    <source>
        <dbReference type="SAM" id="Phobius"/>
    </source>
</evidence>
<comment type="similarity">
    <text evidence="3">Belongs to the wax synthase family.</text>
</comment>
<evidence type="ECO:0000256" key="3">
    <source>
        <dbReference type="ARBA" id="ARBA00007282"/>
    </source>
</evidence>
<dbReference type="Pfam" id="PF13813">
    <property type="entry name" value="MBOAT_2"/>
    <property type="match status" value="1"/>
</dbReference>
<dbReference type="InterPro" id="IPR032805">
    <property type="entry name" value="Wax_synthase_dom"/>
</dbReference>
<evidence type="ECO:0000256" key="7">
    <source>
        <dbReference type="ARBA" id="ARBA00023136"/>
    </source>
</evidence>
<feature type="transmembrane region" description="Helical" evidence="9">
    <location>
        <begin position="126"/>
        <end position="143"/>
    </location>
</feature>
<evidence type="ECO:0000256" key="2">
    <source>
        <dbReference type="ARBA" id="ARBA00005179"/>
    </source>
</evidence>
<feature type="region of interest" description="Disordered" evidence="8">
    <location>
        <begin position="192"/>
        <end position="214"/>
    </location>
</feature>
<comment type="pathway">
    <text evidence="2">Secondary metabolite biosynthesis.</text>
</comment>
<feature type="transmembrane region" description="Helical" evidence="9">
    <location>
        <begin position="155"/>
        <end position="178"/>
    </location>
</feature>
<keyword evidence="5 9" id="KW-0812">Transmembrane</keyword>
<evidence type="ECO:0000259" key="10">
    <source>
        <dbReference type="Pfam" id="PF13813"/>
    </source>
</evidence>
<accession>A0A8I2Z7F4</accession>
<feature type="domain" description="Wax synthase" evidence="10">
    <location>
        <begin position="401"/>
        <end position="488"/>
    </location>
</feature>
<gene>
    <name evidence="11" type="ORF">HYQ45_015696</name>
</gene>
<dbReference type="PANTHER" id="PTHR31595">
    <property type="entry name" value="LONG-CHAIN-ALCOHOL O-FATTY-ACYLTRANSFERASE 3-RELATED"/>
    <property type="match status" value="1"/>
</dbReference>
<name>A0A8I2Z7F4_VERLO</name>
<dbReference type="EMBL" id="JAEMWZ010000435">
    <property type="protein sequence ID" value="KAG7117780.1"/>
    <property type="molecule type" value="Genomic_DNA"/>
</dbReference>
<dbReference type="InterPro" id="IPR044851">
    <property type="entry name" value="Wax_synthase"/>
</dbReference>
<dbReference type="GO" id="GO:0006629">
    <property type="term" value="P:lipid metabolic process"/>
    <property type="evidence" value="ECO:0007669"/>
    <property type="project" value="InterPro"/>
</dbReference>
<keyword evidence="6 9" id="KW-1133">Transmembrane helix</keyword>
<protein>
    <recommendedName>
        <fullName evidence="10">Wax synthase domain-containing protein</fullName>
    </recommendedName>
</protein>
<evidence type="ECO:0000256" key="4">
    <source>
        <dbReference type="ARBA" id="ARBA00022679"/>
    </source>
</evidence>
<feature type="transmembrane region" description="Helical" evidence="9">
    <location>
        <begin position="102"/>
        <end position="119"/>
    </location>
</feature>
<feature type="transmembrane region" description="Helical" evidence="9">
    <location>
        <begin position="480"/>
        <end position="497"/>
    </location>
</feature>
<comment type="caution">
    <text evidence="11">The sequence shown here is derived from an EMBL/GenBank/DDBJ whole genome shotgun (WGS) entry which is preliminary data.</text>
</comment>